<evidence type="ECO:0000313" key="5">
    <source>
        <dbReference type="EMBL" id="TCU15354.1"/>
    </source>
</evidence>
<dbReference type="Proteomes" id="UP000294576">
    <property type="component" value="Unassembled WGS sequence"/>
</dbReference>
<keyword evidence="1" id="KW-0805">Transcription regulation</keyword>
<protein>
    <submittedName>
        <fullName evidence="5">LacI family transcriptional regulator</fullName>
    </submittedName>
</protein>
<dbReference type="CDD" id="cd01392">
    <property type="entry name" value="HTH_LacI"/>
    <property type="match status" value="1"/>
</dbReference>
<dbReference type="InterPro" id="IPR010982">
    <property type="entry name" value="Lambda_DNA-bd_dom_sf"/>
</dbReference>
<dbReference type="CDD" id="cd06278">
    <property type="entry name" value="PBP1_LacI-like"/>
    <property type="match status" value="1"/>
</dbReference>
<feature type="domain" description="HTH lacI-type" evidence="4">
    <location>
        <begin position="54"/>
        <end position="103"/>
    </location>
</feature>
<dbReference type="PANTHER" id="PTHR30146">
    <property type="entry name" value="LACI-RELATED TRANSCRIPTIONAL REPRESSOR"/>
    <property type="match status" value="1"/>
</dbReference>
<dbReference type="Pfam" id="PF00356">
    <property type="entry name" value="LacI"/>
    <property type="match status" value="1"/>
</dbReference>
<evidence type="ECO:0000256" key="1">
    <source>
        <dbReference type="ARBA" id="ARBA00023015"/>
    </source>
</evidence>
<dbReference type="Gene3D" id="3.40.50.2300">
    <property type="match status" value="2"/>
</dbReference>
<dbReference type="Gene3D" id="1.10.260.40">
    <property type="entry name" value="lambda repressor-like DNA-binding domains"/>
    <property type="match status" value="1"/>
</dbReference>
<evidence type="ECO:0000256" key="2">
    <source>
        <dbReference type="ARBA" id="ARBA00023125"/>
    </source>
</evidence>
<dbReference type="InterPro" id="IPR028082">
    <property type="entry name" value="Peripla_BP_I"/>
</dbReference>
<dbReference type="SUPFAM" id="SSF53822">
    <property type="entry name" value="Periplasmic binding protein-like I"/>
    <property type="match status" value="1"/>
</dbReference>
<dbReference type="GO" id="GO:0003700">
    <property type="term" value="F:DNA-binding transcription factor activity"/>
    <property type="evidence" value="ECO:0007669"/>
    <property type="project" value="TreeGrafter"/>
</dbReference>
<dbReference type="Pfam" id="PF13377">
    <property type="entry name" value="Peripla_BP_3"/>
    <property type="match status" value="1"/>
</dbReference>
<accession>A0A4R3Q4H5</accession>
<dbReference type="InterPro" id="IPR000843">
    <property type="entry name" value="HTH_LacI"/>
</dbReference>
<evidence type="ECO:0000256" key="3">
    <source>
        <dbReference type="ARBA" id="ARBA00023163"/>
    </source>
</evidence>
<sequence length="383" mass="42507">MIKTVHFSENFRQILDAMPFASPRLNEHVFNSGLNSSMSERNDRKVTRATADLVAREANVSRIAVSRAFNPNASLKPEKRDRILQIARELNYTPDMAARSLVTRRSHLVGMIVPDVCSPWESQEIDALTTALQAEGFATLLFKVKADFSMDQTLLTYMRGFNPDSVIAFTENVEPAVLSGFLDRAVPVYIIYDDAEEFAAKRSTSLYDRLVVRQKEGIEQAVALLQGYGARRVAYLGGKRQSLANTERERIITQVLAERGMAPPVVVPGDYTYDTAYRATLDLFRVGDGADAIFASNDVGAFGAIDALRHELSLSVPGDVKVVGFDDIPQSHWKSYNLTTVRIDLADRVRALVRLILRRLKTPGADPLVETLSTRLVVRGTVG</sequence>
<name>A0A4R3Q4H5_RHISU</name>
<dbReference type="SMART" id="SM00354">
    <property type="entry name" value="HTH_LACI"/>
    <property type="match status" value="1"/>
</dbReference>
<organism evidence="5 6">
    <name type="scientific">Rhizobium sullae</name>
    <name type="common">Rhizobium hedysari</name>
    <dbReference type="NCBI Taxonomy" id="50338"/>
    <lineage>
        <taxon>Bacteria</taxon>
        <taxon>Pseudomonadati</taxon>
        <taxon>Pseudomonadota</taxon>
        <taxon>Alphaproteobacteria</taxon>
        <taxon>Hyphomicrobiales</taxon>
        <taxon>Rhizobiaceae</taxon>
        <taxon>Rhizobium/Agrobacterium group</taxon>
        <taxon>Rhizobium</taxon>
    </lineage>
</organism>
<reference evidence="5 6" key="1">
    <citation type="submission" date="2019-03" db="EMBL/GenBank/DDBJ databases">
        <title>Genomic Encyclopedia of Type Strains, Phase IV (KMG-V): Genome sequencing to study the core and pangenomes of soil and plant-associated prokaryotes.</title>
        <authorList>
            <person name="Whitman W."/>
        </authorList>
    </citation>
    <scope>NUCLEOTIDE SEQUENCE [LARGE SCALE GENOMIC DNA]</scope>
    <source>
        <strain evidence="5 6">Hc14</strain>
    </source>
</reference>
<dbReference type="AlphaFoldDB" id="A0A4R3Q4H5"/>
<keyword evidence="2" id="KW-0238">DNA-binding</keyword>
<proteinExistence type="predicted"/>
<keyword evidence="3" id="KW-0804">Transcription</keyword>
<dbReference type="GO" id="GO:0000976">
    <property type="term" value="F:transcription cis-regulatory region binding"/>
    <property type="evidence" value="ECO:0007669"/>
    <property type="project" value="TreeGrafter"/>
</dbReference>
<comment type="caution">
    <text evidence="5">The sequence shown here is derived from an EMBL/GenBank/DDBJ whole genome shotgun (WGS) entry which is preliminary data.</text>
</comment>
<evidence type="ECO:0000313" key="6">
    <source>
        <dbReference type="Proteomes" id="UP000294576"/>
    </source>
</evidence>
<dbReference type="EMBL" id="SMBH01000007">
    <property type="protein sequence ID" value="TCU15354.1"/>
    <property type="molecule type" value="Genomic_DNA"/>
</dbReference>
<dbReference type="InterPro" id="IPR046335">
    <property type="entry name" value="LacI/GalR-like_sensor"/>
</dbReference>
<dbReference type="SUPFAM" id="SSF47413">
    <property type="entry name" value="lambda repressor-like DNA-binding domains"/>
    <property type="match status" value="1"/>
</dbReference>
<dbReference type="PANTHER" id="PTHR30146:SF120">
    <property type="entry name" value="ALANINE RACEMASE"/>
    <property type="match status" value="1"/>
</dbReference>
<evidence type="ECO:0000259" key="4">
    <source>
        <dbReference type="PROSITE" id="PS50932"/>
    </source>
</evidence>
<dbReference type="PROSITE" id="PS50932">
    <property type="entry name" value="HTH_LACI_2"/>
    <property type="match status" value="1"/>
</dbReference>
<gene>
    <name evidence="5" type="ORF">EV132_107254</name>
</gene>